<proteinExistence type="predicted"/>
<sequence>MSSSLSAAPGLVILAVCLIVAFGFAGLVAYLLRRYLPPGLREPSGATAAAYMTAFGSLFAFLTGFLINSEYATLKSAQSYVGQEVAAATQLASASATLPPPDAARIQDEMVVYLSSLPGAEWRALSQRRPDSSPSGQYLSDLQQQVYTLSERKYPSSAALSSMAGGIEEMTQARRQWLAIAASSLPLPLLVLCVVAAAALILNALVVAIRSGSRYSIVATGLVLIVALDIAAIAAITGPFQGPFIAKPEPIVKLVNEIQDGRYKPWISGQ</sequence>
<dbReference type="AlphaFoldDB" id="A0A6J5ZUA7"/>
<feature type="transmembrane region" description="Helical" evidence="1">
    <location>
        <begin position="44"/>
        <end position="67"/>
    </location>
</feature>
<dbReference type="InterPro" id="IPR025333">
    <property type="entry name" value="DUF4239"/>
</dbReference>
<feature type="transmembrane region" description="Helical" evidence="1">
    <location>
        <begin position="12"/>
        <end position="32"/>
    </location>
</feature>
<keyword evidence="1" id="KW-1133">Transmembrane helix</keyword>
<gene>
    <name evidence="2" type="ORF">UFOPK3547_01135</name>
</gene>
<feature type="transmembrane region" description="Helical" evidence="1">
    <location>
        <begin position="177"/>
        <end position="209"/>
    </location>
</feature>
<reference evidence="2" key="1">
    <citation type="submission" date="2020-05" db="EMBL/GenBank/DDBJ databases">
        <authorList>
            <person name="Chiriac C."/>
            <person name="Salcher M."/>
            <person name="Ghai R."/>
            <person name="Kavagutti S V."/>
        </authorList>
    </citation>
    <scope>NUCLEOTIDE SEQUENCE</scope>
</reference>
<dbReference type="EMBL" id="CAESAN010000095">
    <property type="protein sequence ID" value="CAB4345645.1"/>
    <property type="molecule type" value="Genomic_DNA"/>
</dbReference>
<keyword evidence="1" id="KW-0812">Transmembrane</keyword>
<organism evidence="2">
    <name type="scientific">freshwater metagenome</name>
    <dbReference type="NCBI Taxonomy" id="449393"/>
    <lineage>
        <taxon>unclassified sequences</taxon>
        <taxon>metagenomes</taxon>
        <taxon>ecological metagenomes</taxon>
    </lineage>
</organism>
<name>A0A6J5ZUA7_9ZZZZ</name>
<accession>A0A6J5ZUA7</accession>
<feature type="transmembrane region" description="Helical" evidence="1">
    <location>
        <begin position="215"/>
        <end position="237"/>
    </location>
</feature>
<dbReference type="Pfam" id="PF14023">
    <property type="entry name" value="Bestrophin-like"/>
    <property type="match status" value="1"/>
</dbReference>
<keyword evidence="1" id="KW-0472">Membrane</keyword>
<evidence type="ECO:0000313" key="2">
    <source>
        <dbReference type="EMBL" id="CAB4345645.1"/>
    </source>
</evidence>
<protein>
    <submittedName>
        <fullName evidence="2">Unannotated protein</fullName>
    </submittedName>
</protein>
<evidence type="ECO:0000256" key="1">
    <source>
        <dbReference type="SAM" id="Phobius"/>
    </source>
</evidence>